<feature type="compositionally biased region" description="Basic and acidic residues" evidence="1">
    <location>
        <begin position="13"/>
        <end position="22"/>
    </location>
</feature>
<name>A0ABD1RM40_9LAMI</name>
<proteinExistence type="predicted"/>
<evidence type="ECO:0000256" key="1">
    <source>
        <dbReference type="SAM" id="MobiDB-lite"/>
    </source>
</evidence>
<sequence length="199" mass="22744">MATPAHKMTRLAAKKESPDFVKKPGFRSKKKIISLDTPTPTKDSIYGKNRNAHNEGNCRRIGSFSSKESHKNENVDKPISDKVAQSCSSKKINQTQVYETHALLFFTIVCRNCEIYCLSFYTGDVMEQIDEIIKSAEKSKQSNTIEHHYTLVEKEQTIAKNHHTNMKSIFHFSKRAYFCSPSQDFSCCLGHLQPYSILE</sequence>
<gene>
    <name evidence="2" type="ORF">Fot_42543</name>
</gene>
<protein>
    <submittedName>
        <fullName evidence="2">Uncharacterized protein</fullName>
    </submittedName>
</protein>
<evidence type="ECO:0000313" key="3">
    <source>
        <dbReference type="Proteomes" id="UP001604277"/>
    </source>
</evidence>
<dbReference type="EMBL" id="JBFOLJ010000012">
    <property type="protein sequence ID" value="KAL2489251.1"/>
    <property type="molecule type" value="Genomic_DNA"/>
</dbReference>
<evidence type="ECO:0000313" key="2">
    <source>
        <dbReference type="EMBL" id="KAL2489251.1"/>
    </source>
</evidence>
<feature type="region of interest" description="Disordered" evidence="1">
    <location>
        <begin position="1"/>
        <end position="75"/>
    </location>
</feature>
<dbReference type="AlphaFoldDB" id="A0ABD1RM40"/>
<dbReference type="Proteomes" id="UP001604277">
    <property type="component" value="Unassembled WGS sequence"/>
</dbReference>
<keyword evidence="3" id="KW-1185">Reference proteome</keyword>
<reference evidence="3" key="1">
    <citation type="submission" date="2024-07" db="EMBL/GenBank/DDBJ databases">
        <title>Two chromosome-level genome assemblies of Korean endemic species Abeliophyllum distichum and Forsythia ovata (Oleaceae).</title>
        <authorList>
            <person name="Jang H."/>
        </authorList>
    </citation>
    <scope>NUCLEOTIDE SEQUENCE [LARGE SCALE GENOMIC DNA]</scope>
</reference>
<organism evidence="2 3">
    <name type="scientific">Forsythia ovata</name>
    <dbReference type="NCBI Taxonomy" id="205694"/>
    <lineage>
        <taxon>Eukaryota</taxon>
        <taxon>Viridiplantae</taxon>
        <taxon>Streptophyta</taxon>
        <taxon>Embryophyta</taxon>
        <taxon>Tracheophyta</taxon>
        <taxon>Spermatophyta</taxon>
        <taxon>Magnoliopsida</taxon>
        <taxon>eudicotyledons</taxon>
        <taxon>Gunneridae</taxon>
        <taxon>Pentapetalae</taxon>
        <taxon>asterids</taxon>
        <taxon>lamiids</taxon>
        <taxon>Lamiales</taxon>
        <taxon>Oleaceae</taxon>
        <taxon>Forsythieae</taxon>
        <taxon>Forsythia</taxon>
    </lineage>
</organism>
<accession>A0ABD1RM40</accession>
<comment type="caution">
    <text evidence="2">The sequence shown here is derived from an EMBL/GenBank/DDBJ whole genome shotgun (WGS) entry which is preliminary data.</text>
</comment>